<feature type="region of interest" description="Disordered" evidence="1">
    <location>
        <begin position="75"/>
        <end position="98"/>
    </location>
</feature>
<keyword evidence="2" id="KW-0732">Signal</keyword>
<gene>
    <name evidence="3" type="ORF">BDY21DRAFT_344758</name>
</gene>
<feature type="compositionally biased region" description="Basic and acidic residues" evidence="1">
    <location>
        <begin position="88"/>
        <end position="98"/>
    </location>
</feature>
<keyword evidence="4" id="KW-1185">Reference proteome</keyword>
<evidence type="ECO:0008006" key="5">
    <source>
        <dbReference type="Google" id="ProtNLM"/>
    </source>
</evidence>
<feature type="chain" id="PRO_5025553109" description="Secreted protein" evidence="2">
    <location>
        <begin position="20"/>
        <end position="98"/>
    </location>
</feature>
<organism evidence="3 4">
    <name type="scientific">Lineolata rhizophorae</name>
    <dbReference type="NCBI Taxonomy" id="578093"/>
    <lineage>
        <taxon>Eukaryota</taxon>
        <taxon>Fungi</taxon>
        <taxon>Dikarya</taxon>
        <taxon>Ascomycota</taxon>
        <taxon>Pezizomycotina</taxon>
        <taxon>Dothideomycetes</taxon>
        <taxon>Dothideomycetes incertae sedis</taxon>
        <taxon>Lineolatales</taxon>
        <taxon>Lineolataceae</taxon>
        <taxon>Lineolata</taxon>
    </lineage>
</organism>
<protein>
    <recommendedName>
        <fullName evidence="5">Secreted protein</fullName>
    </recommendedName>
</protein>
<evidence type="ECO:0000256" key="1">
    <source>
        <dbReference type="SAM" id="MobiDB-lite"/>
    </source>
</evidence>
<evidence type="ECO:0000313" key="3">
    <source>
        <dbReference type="EMBL" id="KAF2457046.1"/>
    </source>
</evidence>
<dbReference type="Proteomes" id="UP000799766">
    <property type="component" value="Unassembled WGS sequence"/>
</dbReference>
<accession>A0A6A6NZC3</accession>
<evidence type="ECO:0000313" key="4">
    <source>
        <dbReference type="Proteomes" id="UP000799766"/>
    </source>
</evidence>
<feature type="signal peptide" evidence="2">
    <location>
        <begin position="1"/>
        <end position="19"/>
    </location>
</feature>
<sequence>MTCMLPGAVLLLRLAHVCSKRGTGKPSQQQQQQQQQQYIPGIPAATIARTIVFSGPVIRILERFPTRPCNPFPHLLAPPPLLWPPDGAKGDSRCRDRQ</sequence>
<reference evidence="3" key="1">
    <citation type="journal article" date="2020" name="Stud. Mycol.">
        <title>101 Dothideomycetes genomes: a test case for predicting lifestyles and emergence of pathogens.</title>
        <authorList>
            <person name="Haridas S."/>
            <person name="Albert R."/>
            <person name="Binder M."/>
            <person name="Bloem J."/>
            <person name="Labutti K."/>
            <person name="Salamov A."/>
            <person name="Andreopoulos B."/>
            <person name="Baker S."/>
            <person name="Barry K."/>
            <person name="Bills G."/>
            <person name="Bluhm B."/>
            <person name="Cannon C."/>
            <person name="Castanera R."/>
            <person name="Culley D."/>
            <person name="Daum C."/>
            <person name="Ezra D."/>
            <person name="Gonzalez J."/>
            <person name="Henrissat B."/>
            <person name="Kuo A."/>
            <person name="Liang C."/>
            <person name="Lipzen A."/>
            <person name="Lutzoni F."/>
            <person name="Magnuson J."/>
            <person name="Mondo S."/>
            <person name="Nolan M."/>
            <person name="Ohm R."/>
            <person name="Pangilinan J."/>
            <person name="Park H.-J."/>
            <person name="Ramirez L."/>
            <person name="Alfaro M."/>
            <person name="Sun H."/>
            <person name="Tritt A."/>
            <person name="Yoshinaga Y."/>
            <person name="Zwiers L.-H."/>
            <person name="Turgeon B."/>
            <person name="Goodwin S."/>
            <person name="Spatafora J."/>
            <person name="Crous P."/>
            <person name="Grigoriev I."/>
        </authorList>
    </citation>
    <scope>NUCLEOTIDE SEQUENCE</scope>
    <source>
        <strain evidence="3">ATCC 16933</strain>
    </source>
</reference>
<name>A0A6A6NZC3_9PEZI</name>
<dbReference type="EMBL" id="MU001681">
    <property type="protein sequence ID" value="KAF2457046.1"/>
    <property type="molecule type" value="Genomic_DNA"/>
</dbReference>
<proteinExistence type="predicted"/>
<dbReference type="AlphaFoldDB" id="A0A6A6NZC3"/>
<evidence type="ECO:0000256" key="2">
    <source>
        <dbReference type="SAM" id="SignalP"/>
    </source>
</evidence>